<keyword evidence="1" id="KW-0732">Signal</keyword>
<name>A0A0E0M618_ORYPU</name>
<dbReference type="AlphaFoldDB" id="A0A0E0M618"/>
<dbReference type="Proteomes" id="UP000026962">
    <property type="component" value="Chromosome 10"/>
</dbReference>
<dbReference type="EnsemblPlants" id="OPUNC10G03700.1">
    <property type="protein sequence ID" value="OPUNC10G03700.1"/>
    <property type="gene ID" value="OPUNC10G03700"/>
</dbReference>
<organism evidence="2">
    <name type="scientific">Oryza punctata</name>
    <name type="common">Red rice</name>
    <dbReference type="NCBI Taxonomy" id="4537"/>
    <lineage>
        <taxon>Eukaryota</taxon>
        <taxon>Viridiplantae</taxon>
        <taxon>Streptophyta</taxon>
        <taxon>Embryophyta</taxon>
        <taxon>Tracheophyta</taxon>
        <taxon>Spermatophyta</taxon>
        <taxon>Magnoliopsida</taxon>
        <taxon>Liliopsida</taxon>
        <taxon>Poales</taxon>
        <taxon>Poaceae</taxon>
        <taxon>BOP clade</taxon>
        <taxon>Oryzoideae</taxon>
        <taxon>Oryzeae</taxon>
        <taxon>Oryzinae</taxon>
        <taxon>Oryza</taxon>
    </lineage>
</organism>
<evidence type="ECO:0000256" key="1">
    <source>
        <dbReference type="SAM" id="SignalP"/>
    </source>
</evidence>
<reference evidence="2" key="1">
    <citation type="submission" date="2015-04" db="UniProtKB">
        <authorList>
            <consortium name="EnsemblPlants"/>
        </authorList>
    </citation>
    <scope>IDENTIFICATION</scope>
</reference>
<proteinExistence type="predicted"/>
<reference evidence="2" key="2">
    <citation type="submission" date="2018-05" db="EMBL/GenBank/DDBJ databases">
        <title>OpunRS2 (Oryza punctata Reference Sequence Version 2).</title>
        <authorList>
            <person name="Zhang J."/>
            <person name="Kudrna D."/>
            <person name="Lee S."/>
            <person name="Talag J."/>
            <person name="Welchert J."/>
            <person name="Wing R.A."/>
        </authorList>
    </citation>
    <scope>NUCLEOTIDE SEQUENCE [LARGE SCALE GENOMIC DNA]</scope>
</reference>
<dbReference type="HOGENOM" id="CLU_2726571_0_0_1"/>
<evidence type="ECO:0000313" key="2">
    <source>
        <dbReference type="EnsemblPlants" id="OPUNC10G03700.1"/>
    </source>
</evidence>
<sequence length="72" mass="7627">MNAREQCDLIFVLPLCGWLGGLSAIFSGAEPGDLSANCSGAEVGLSRFGPVPPEQASLACWPGGPQRHFPWR</sequence>
<keyword evidence="3" id="KW-1185">Reference proteome</keyword>
<dbReference type="Gramene" id="OPUNC10G03700.1">
    <property type="protein sequence ID" value="OPUNC10G03700.1"/>
    <property type="gene ID" value="OPUNC10G03700"/>
</dbReference>
<evidence type="ECO:0000313" key="3">
    <source>
        <dbReference type="Proteomes" id="UP000026962"/>
    </source>
</evidence>
<accession>A0A0E0M618</accession>
<protein>
    <submittedName>
        <fullName evidence="2">Uncharacterized protein</fullName>
    </submittedName>
</protein>
<feature type="chain" id="PRO_5002367552" evidence="1">
    <location>
        <begin position="25"/>
        <end position="72"/>
    </location>
</feature>
<feature type="signal peptide" evidence="1">
    <location>
        <begin position="1"/>
        <end position="24"/>
    </location>
</feature>